<reference evidence="2 3" key="1">
    <citation type="submission" date="2017-03" db="EMBL/GenBank/DDBJ databases">
        <title>Genome sequence of Clostridium hungatei DSM 14427.</title>
        <authorList>
            <person name="Poehlein A."/>
            <person name="Daniel R."/>
        </authorList>
    </citation>
    <scope>NUCLEOTIDE SEQUENCE [LARGE SCALE GENOMIC DNA]</scope>
    <source>
        <strain evidence="2 3">DSM 14427</strain>
    </source>
</reference>
<dbReference type="RefSeq" id="WP_080065277.1">
    <property type="nucleotide sequence ID" value="NZ_MZGX01000019.1"/>
</dbReference>
<dbReference type="GO" id="GO:0004733">
    <property type="term" value="F:pyridoxamine phosphate oxidase activity"/>
    <property type="evidence" value="ECO:0007669"/>
    <property type="project" value="UniProtKB-EC"/>
</dbReference>
<dbReference type="SUPFAM" id="SSF50475">
    <property type="entry name" value="FMN-binding split barrel"/>
    <property type="match status" value="1"/>
</dbReference>
<name>A0A1V4SJ59_RUMHU</name>
<dbReference type="EMBL" id="MZGX01000019">
    <property type="protein sequence ID" value="OPX43277.1"/>
    <property type="molecule type" value="Genomic_DNA"/>
</dbReference>
<dbReference type="AlphaFoldDB" id="A0A1V4SJ59"/>
<evidence type="ECO:0000313" key="2">
    <source>
        <dbReference type="EMBL" id="OPX43277.1"/>
    </source>
</evidence>
<dbReference type="EC" id="1.4.3.5" evidence="2"/>
<gene>
    <name evidence="2" type="primary">pdxH</name>
    <name evidence="2" type="ORF">CLHUN_28250</name>
</gene>
<dbReference type="STRING" id="48256.CLHUN_28250"/>
<dbReference type="Proteomes" id="UP000191554">
    <property type="component" value="Unassembled WGS sequence"/>
</dbReference>
<dbReference type="OrthoDB" id="2146997at2"/>
<dbReference type="InterPro" id="IPR011576">
    <property type="entry name" value="Pyridox_Oxase_N"/>
</dbReference>
<protein>
    <submittedName>
        <fullName evidence="2">Pyridoxine/pyridoxamine 5'-phosphate oxidase</fullName>
        <ecNumber evidence="2">1.4.3.5</ecNumber>
    </submittedName>
</protein>
<evidence type="ECO:0000313" key="3">
    <source>
        <dbReference type="Proteomes" id="UP000191554"/>
    </source>
</evidence>
<keyword evidence="2" id="KW-0560">Oxidoreductase</keyword>
<sequence length="145" mass="16143">MSIDKEEIKVYLNNSKTLALATVNEAGEPDIRTLGGYGVSGLEVYFATAKESNKVKQLESNNEVAVLFQHENQTIPDFVNVTLYGRALLTEGDDLGAGRQAILQRRPQLSSAIHNHNIYRIKTERIKVLDFKASEPAERVNTITL</sequence>
<organism evidence="2 3">
    <name type="scientific">Ruminiclostridium hungatei</name>
    <name type="common">Clostridium hungatei</name>
    <dbReference type="NCBI Taxonomy" id="48256"/>
    <lineage>
        <taxon>Bacteria</taxon>
        <taxon>Bacillati</taxon>
        <taxon>Bacillota</taxon>
        <taxon>Clostridia</taxon>
        <taxon>Eubacteriales</taxon>
        <taxon>Oscillospiraceae</taxon>
        <taxon>Ruminiclostridium</taxon>
    </lineage>
</organism>
<dbReference type="Pfam" id="PF01243">
    <property type="entry name" value="PNPOx_N"/>
    <property type="match status" value="1"/>
</dbReference>
<feature type="domain" description="Pyridoxamine 5'-phosphate oxidase N-terminal" evidence="1">
    <location>
        <begin position="5"/>
        <end position="128"/>
    </location>
</feature>
<proteinExistence type="predicted"/>
<dbReference type="Gene3D" id="2.30.110.10">
    <property type="entry name" value="Electron Transport, Fmn-binding Protein, Chain A"/>
    <property type="match status" value="1"/>
</dbReference>
<keyword evidence="3" id="KW-1185">Reference proteome</keyword>
<accession>A0A1V4SJ59</accession>
<comment type="caution">
    <text evidence="2">The sequence shown here is derived from an EMBL/GenBank/DDBJ whole genome shotgun (WGS) entry which is preliminary data.</text>
</comment>
<dbReference type="InterPro" id="IPR012349">
    <property type="entry name" value="Split_barrel_FMN-bd"/>
</dbReference>
<evidence type="ECO:0000259" key="1">
    <source>
        <dbReference type="Pfam" id="PF01243"/>
    </source>
</evidence>